<accession>A0A857J213</accession>
<feature type="region of interest" description="Disordered" evidence="1">
    <location>
        <begin position="1"/>
        <end position="64"/>
    </location>
</feature>
<gene>
    <name evidence="2" type="ORF">GT347_04320</name>
</gene>
<sequence>MNSRLGNPEFPAADPALADEDDLDSDDLPEQVEAPSPGEGLVEPAGVPFDEEVERVVQPEPVGD</sequence>
<reference evidence="2 3" key="1">
    <citation type="submission" date="2020-01" db="EMBL/GenBank/DDBJ databases">
        <title>Genome sequencing of strain KACC 21265.</title>
        <authorList>
            <person name="Heo J."/>
            <person name="Kim S.-J."/>
            <person name="Kim J.-S."/>
            <person name="Hong S.-B."/>
            <person name="Kwon S.-W."/>
        </authorList>
    </citation>
    <scope>NUCLEOTIDE SEQUENCE [LARGE SCALE GENOMIC DNA]</scope>
    <source>
        <strain evidence="2 3">KACC 21265</strain>
    </source>
</reference>
<name>A0A857J213_9BURK</name>
<dbReference type="RefSeq" id="WP_160550791.1">
    <property type="nucleotide sequence ID" value="NZ_CP047650.1"/>
</dbReference>
<evidence type="ECO:0000256" key="1">
    <source>
        <dbReference type="SAM" id="MobiDB-lite"/>
    </source>
</evidence>
<dbReference type="KEGG" id="xyk:GT347_04320"/>
<organism evidence="2 3">
    <name type="scientific">Xylophilus rhododendri</name>
    <dbReference type="NCBI Taxonomy" id="2697032"/>
    <lineage>
        <taxon>Bacteria</taxon>
        <taxon>Pseudomonadati</taxon>
        <taxon>Pseudomonadota</taxon>
        <taxon>Betaproteobacteria</taxon>
        <taxon>Burkholderiales</taxon>
        <taxon>Xylophilus</taxon>
    </lineage>
</organism>
<dbReference type="EMBL" id="CP047650">
    <property type="protein sequence ID" value="QHI97273.1"/>
    <property type="molecule type" value="Genomic_DNA"/>
</dbReference>
<protein>
    <submittedName>
        <fullName evidence="2">Uncharacterized protein</fullName>
    </submittedName>
</protein>
<proteinExistence type="predicted"/>
<evidence type="ECO:0000313" key="2">
    <source>
        <dbReference type="EMBL" id="QHI97273.1"/>
    </source>
</evidence>
<dbReference type="AlphaFoldDB" id="A0A857J213"/>
<feature type="compositionally biased region" description="Acidic residues" evidence="1">
    <location>
        <begin position="17"/>
        <end position="30"/>
    </location>
</feature>
<evidence type="ECO:0000313" key="3">
    <source>
        <dbReference type="Proteomes" id="UP000464787"/>
    </source>
</evidence>
<dbReference type="Proteomes" id="UP000464787">
    <property type="component" value="Chromosome"/>
</dbReference>
<keyword evidence="3" id="KW-1185">Reference proteome</keyword>